<dbReference type="STRING" id="329046.A0A1Y2CJ48"/>
<evidence type="ECO:0000256" key="2">
    <source>
        <dbReference type="ARBA" id="ARBA00022723"/>
    </source>
</evidence>
<dbReference type="SMART" id="SM00249">
    <property type="entry name" value="PHD"/>
    <property type="match status" value="1"/>
</dbReference>
<evidence type="ECO:0000259" key="6">
    <source>
        <dbReference type="SMART" id="SM00249"/>
    </source>
</evidence>
<comment type="subcellular location">
    <subcellularLocation>
        <location evidence="1">Nucleus</location>
    </subcellularLocation>
</comment>
<dbReference type="InterPro" id="IPR011011">
    <property type="entry name" value="Znf_FYVE_PHD"/>
</dbReference>
<dbReference type="InterPro" id="IPR001965">
    <property type="entry name" value="Znf_PHD"/>
</dbReference>
<dbReference type="Proteomes" id="UP000193642">
    <property type="component" value="Unassembled WGS sequence"/>
</dbReference>
<dbReference type="EMBL" id="MCGO01000015">
    <property type="protein sequence ID" value="ORY47062.1"/>
    <property type="molecule type" value="Genomic_DNA"/>
</dbReference>
<dbReference type="GO" id="GO:0008270">
    <property type="term" value="F:zinc ion binding"/>
    <property type="evidence" value="ECO:0007669"/>
    <property type="project" value="UniProtKB-KW"/>
</dbReference>
<evidence type="ECO:0000256" key="1">
    <source>
        <dbReference type="ARBA" id="ARBA00004123"/>
    </source>
</evidence>
<dbReference type="InterPro" id="IPR013083">
    <property type="entry name" value="Znf_RING/FYVE/PHD"/>
</dbReference>
<dbReference type="GO" id="GO:0045893">
    <property type="term" value="P:positive regulation of DNA-templated transcription"/>
    <property type="evidence" value="ECO:0007669"/>
    <property type="project" value="TreeGrafter"/>
</dbReference>
<evidence type="ECO:0000313" key="7">
    <source>
        <dbReference type="EMBL" id="ORY47062.1"/>
    </source>
</evidence>
<keyword evidence="3" id="KW-0863">Zinc-finger</keyword>
<keyword evidence="8" id="KW-1185">Reference proteome</keyword>
<dbReference type="InterPro" id="IPR019787">
    <property type="entry name" value="Znf_PHD-finger"/>
</dbReference>
<feature type="domain" description="Zinc finger PHD-type" evidence="6">
    <location>
        <begin position="6"/>
        <end position="54"/>
    </location>
</feature>
<name>A0A1Y2CJ48_9FUNG</name>
<gene>
    <name evidence="7" type="ORF">BCR33DRAFT_116173</name>
</gene>
<dbReference type="GO" id="GO:0048188">
    <property type="term" value="C:Set1C/COMPASS complex"/>
    <property type="evidence" value="ECO:0007669"/>
    <property type="project" value="InterPro"/>
</dbReference>
<dbReference type="InterPro" id="IPR037869">
    <property type="entry name" value="Spp1/CFP1"/>
</dbReference>
<proteinExistence type="predicted"/>
<dbReference type="SUPFAM" id="SSF57903">
    <property type="entry name" value="FYVE/PHD zinc finger"/>
    <property type="match status" value="1"/>
</dbReference>
<evidence type="ECO:0000256" key="4">
    <source>
        <dbReference type="ARBA" id="ARBA00022833"/>
    </source>
</evidence>
<dbReference type="PROSITE" id="PS01359">
    <property type="entry name" value="ZF_PHD_1"/>
    <property type="match status" value="1"/>
</dbReference>
<dbReference type="PANTHER" id="PTHR46174:SF1">
    <property type="entry name" value="CXXC-TYPE ZINC FINGER PROTEIN 1"/>
    <property type="match status" value="1"/>
</dbReference>
<keyword evidence="2" id="KW-0479">Metal-binding</keyword>
<dbReference type="OrthoDB" id="436852at2759"/>
<evidence type="ECO:0000256" key="3">
    <source>
        <dbReference type="ARBA" id="ARBA00022771"/>
    </source>
</evidence>
<dbReference type="AlphaFoldDB" id="A0A1Y2CJ48"/>
<keyword evidence="5" id="KW-0539">Nucleus</keyword>
<comment type="caution">
    <text evidence="7">The sequence shown here is derived from an EMBL/GenBank/DDBJ whole genome shotgun (WGS) entry which is preliminary data.</text>
</comment>
<dbReference type="InterPro" id="IPR019786">
    <property type="entry name" value="Zinc_finger_PHD-type_CS"/>
</dbReference>
<dbReference type="Gene3D" id="3.30.40.10">
    <property type="entry name" value="Zinc/RING finger domain, C3HC4 (zinc finger)"/>
    <property type="match status" value="1"/>
</dbReference>
<dbReference type="Pfam" id="PF00628">
    <property type="entry name" value="PHD"/>
    <property type="match status" value="1"/>
</dbReference>
<keyword evidence="4" id="KW-0862">Zinc</keyword>
<sequence length="62" mass="7194">MKGDLFCYCRSLWDGRFMMQCNQCKEWFHGACLSPQVKEEDSLTFQTFHCAECSVLYGPSIS</sequence>
<accession>A0A1Y2CJ48</accession>
<evidence type="ECO:0000256" key="5">
    <source>
        <dbReference type="ARBA" id="ARBA00023242"/>
    </source>
</evidence>
<organism evidence="7 8">
    <name type="scientific">Rhizoclosmatium globosum</name>
    <dbReference type="NCBI Taxonomy" id="329046"/>
    <lineage>
        <taxon>Eukaryota</taxon>
        <taxon>Fungi</taxon>
        <taxon>Fungi incertae sedis</taxon>
        <taxon>Chytridiomycota</taxon>
        <taxon>Chytridiomycota incertae sedis</taxon>
        <taxon>Chytridiomycetes</taxon>
        <taxon>Chytridiales</taxon>
        <taxon>Chytriomycetaceae</taxon>
        <taxon>Rhizoclosmatium</taxon>
    </lineage>
</organism>
<protein>
    <recommendedName>
        <fullName evidence="6">Zinc finger PHD-type domain-containing protein</fullName>
    </recommendedName>
</protein>
<evidence type="ECO:0000313" key="8">
    <source>
        <dbReference type="Proteomes" id="UP000193642"/>
    </source>
</evidence>
<reference evidence="7 8" key="1">
    <citation type="submission" date="2016-07" db="EMBL/GenBank/DDBJ databases">
        <title>Pervasive Adenine N6-methylation of Active Genes in Fungi.</title>
        <authorList>
            <consortium name="DOE Joint Genome Institute"/>
            <person name="Mondo S.J."/>
            <person name="Dannebaum R.O."/>
            <person name="Kuo R.C."/>
            <person name="Labutti K."/>
            <person name="Haridas S."/>
            <person name="Kuo A."/>
            <person name="Salamov A."/>
            <person name="Ahrendt S.R."/>
            <person name="Lipzen A."/>
            <person name="Sullivan W."/>
            <person name="Andreopoulos W.B."/>
            <person name="Clum A."/>
            <person name="Lindquist E."/>
            <person name="Daum C."/>
            <person name="Ramamoorthy G.K."/>
            <person name="Gryganskyi A."/>
            <person name="Culley D."/>
            <person name="Magnuson J.K."/>
            <person name="James T.Y."/>
            <person name="O'Malley M.A."/>
            <person name="Stajich J.E."/>
            <person name="Spatafora J.W."/>
            <person name="Visel A."/>
            <person name="Grigoriev I.V."/>
        </authorList>
    </citation>
    <scope>NUCLEOTIDE SEQUENCE [LARGE SCALE GENOMIC DNA]</scope>
    <source>
        <strain evidence="7 8">JEL800</strain>
    </source>
</reference>
<dbReference type="PANTHER" id="PTHR46174">
    <property type="entry name" value="CXXC-TYPE ZINC FINGER PROTEIN 1"/>
    <property type="match status" value="1"/>
</dbReference>